<dbReference type="KEGG" id="mis:MICPUN_71280"/>
<sequence length="205" mass="22358">IARSDLVRGKYEGGFKLWECSLDLARHLLKRANAPDGPRLHGADVLELGCGHGVPGIVAAIMGARRVTLCDYNPEVIRALAIPNVRANFVDDEKEVRDRFAYVGGDWGDLDAFVPAQSADVVLAAETIYSTASYARHVRLLRRAMRKPDGVALVAAKRYYFGVGGGTDAFGAAITNAHPDMEVETVETFSDGASNVREILRVRFR</sequence>
<evidence type="ECO:0000256" key="7">
    <source>
        <dbReference type="ARBA" id="ARBA00022691"/>
    </source>
</evidence>
<evidence type="ECO:0000256" key="9">
    <source>
        <dbReference type="ARBA" id="ARBA00038126"/>
    </source>
</evidence>
<keyword evidence="7" id="KW-0949">S-adenosyl-L-methionine</keyword>
<evidence type="ECO:0000313" key="11">
    <source>
        <dbReference type="Proteomes" id="UP000002009"/>
    </source>
</evidence>
<evidence type="ECO:0000256" key="4">
    <source>
        <dbReference type="ARBA" id="ARBA00022490"/>
    </source>
</evidence>
<keyword evidence="11" id="KW-1185">Reference proteome</keyword>
<dbReference type="GO" id="GO:0005634">
    <property type="term" value="C:nucleus"/>
    <property type="evidence" value="ECO:0007669"/>
    <property type="project" value="UniProtKB-SubCell"/>
</dbReference>
<dbReference type="Proteomes" id="UP000002009">
    <property type="component" value="Chromosome 13"/>
</dbReference>
<dbReference type="RefSeq" id="XP_002505824.1">
    <property type="nucleotide sequence ID" value="XM_002505778.1"/>
</dbReference>
<dbReference type="GeneID" id="8248525"/>
<evidence type="ECO:0000256" key="8">
    <source>
        <dbReference type="ARBA" id="ARBA00023242"/>
    </source>
</evidence>
<keyword evidence="4" id="KW-0963">Cytoplasm</keyword>
<keyword evidence="6" id="KW-0808">Transferase</keyword>
<protein>
    <recommendedName>
        <fullName evidence="3">protein-histidine N-methyltransferase</fullName>
        <ecNumber evidence="3">2.1.1.85</ecNumber>
    </recommendedName>
</protein>
<feature type="non-terminal residue" evidence="10">
    <location>
        <position position="205"/>
    </location>
</feature>
<feature type="non-terminal residue" evidence="10">
    <location>
        <position position="1"/>
    </location>
</feature>
<keyword evidence="8" id="KW-0539">Nucleus</keyword>
<dbReference type="GO" id="GO:0018064">
    <property type="term" value="F:protein-L-histidine N-tele-methyltransferase activity"/>
    <property type="evidence" value="ECO:0007669"/>
    <property type="project" value="UniProtKB-EC"/>
</dbReference>
<comment type="subcellular location">
    <subcellularLocation>
        <location evidence="2">Cytoplasm</location>
    </subcellularLocation>
    <subcellularLocation>
        <location evidence="1">Nucleus</location>
    </subcellularLocation>
</comment>
<dbReference type="PANTHER" id="PTHR14614">
    <property type="entry name" value="HEPATOCELLULAR CARCINOMA-ASSOCIATED ANTIGEN"/>
    <property type="match status" value="1"/>
</dbReference>
<evidence type="ECO:0000313" key="10">
    <source>
        <dbReference type="EMBL" id="ACO67082.1"/>
    </source>
</evidence>
<dbReference type="Gene3D" id="3.40.50.150">
    <property type="entry name" value="Vaccinia Virus protein VP39"/>
    <property type="match status" value="1"/>
</dbReference>
<evidence type="ECO:0000256" key="6">
    <source>
        <dbReference type="ARBA" id="ARBA00022679"/>
    </source>
</evidence>
<keyword evidence="5" id="KW-0489">Methyltransferase</keyword>
<dbReference type="EC" id="2.1.1.85" evidence="3"/>
<name>C1EFG6_MICCC</name>
<evidence type="ECO:0000256" key="5">
    <source>
        <dbReference type="ARBA" id="ARBA00022603"/>
    </source>
</evidence>
<dbReference type="OMA" id="FQSESVW"/>
<dbReference type="Pfam" id="PF10294">
    <property type="entry name" value="Methyltransf_16"/>
    <property type="match status" value="1"/>
</dbReference>
<dbReference type="PANTHER" id="PTHR14614:SF39">
    <property type="entry name" value="HISTIDINE PROTEIN METHYLTRANSFERASE 1 HOMOLOG"/>
    <property type="match status" value="1"/>
</dbReference>
<gene>
    <name evidence="10" type="ORF">MICPUN_71280</name>
</gene>
<reference evidence="10 11" key="1">
    <citation type="journal article" date="2009" name="Science">
        <title>Green evolution and dynamic adaptations revealed by genomes of the marine picoeukaryotes Micromonas.</title>
        <authorList>
            <person name="Worden A.Z."/>
            <person name="Lee J.H."/>
            <person name="Mock T."/>
            <person name="Rouze P."/>
            <person name="Simmons M.P."/>
            <person name="Aerts A.L."/>
            <person name="Allen A.E."/>
            <person name="Cuvelier M.L."/>
            <person name="Derelle E."/>
            <person name="Everett M.V."/>
            <person name="Foulon E."/>
            <person name="Grimwood J."/>
            <person name="Gundlach H."/>
            <person name="Henrissat B."/>
            <person name="Napoli C."/>
            <person name="McDonald S.M."/>
            <person name="Parker M.S."/>
            <person name="Rombauts S."/>
            <person name="Salamov A."/>
            <person name="Von Dassow P."/>
            <person name="Badger J.H."/>
            <person name="Coutinho P.M."/>
            <person name="Demir E."/>
            <person name="Dubchak I."/>
            <person name="Gentemann C."/>
            <person name="Eikrem W."/>
            <person name="Gready J.E."/>
            <person name="John U."/>
            <person name="Lanier W."/>
            <person name="Lindquist E.A."/>
            <person name="Lucas S."/>
            <person name="Mayer K.F."/>
            <person name="Moreau H."/>
            <person name="Not F."/>
            <person name="Otillar R."/>
            <person name="Panaud O."/>
            <person name="Pangilinan J."/>
            <person name="Paulsen I."/>
            <person name="Piegu B."/>
            <person name="Poliakov A."/>
            <person name="Robbens S."/>
            <person name="Schmutz J."/>
            <person name="Toulza E."/>
            <person name="Wyss T."/>
            <person name="Zelensky A."/>
            <person name="Zhou K."/>
            <person name="Armbrust E.V."/>
            <person name="Bhattacharya D."/>
            <person name="Goodenough U.W."/>
            <person name="Van de Peer Y."/>
            <person name="Grigoriev I.V."/>
        </authorList>
    </citation>
    <scope>NUCLEOTIDE SEQUENCE [LARGE SCALE GENOMIC DNA]</scope>
    <source>
        <strain evidence="11">RCC299 / NOUM17</strain>
    </source>
</reference>
<dbReference type="FunCoup" id="C1EFG6">
    <property type="interactions" value="1915"/>
</dbReference>
<dbReference type="CDD" id="cd02440">
    <property type="entry name" value="AdoMet_MTases"/>
    <property type="match status" value="1"/>
</dbReference>
<dbReference type="InterPro" id="IPR019410">
    <property type="entry name" value="Methyltransf_16"/>
</dbReference>
<organism evidence="10 11">
    <name type="scientific">Micromonas commoda (strain RCC299 / NOUM17 / CCMP2709)</name>
    <name type="common">Picoplanktonic green alga</name>
    <dbReference type="NCBI Taxonomy" id="296587"/>
    <lineage>
        <taxon>Eukaryota</taxon>
        <taxon>Viridiplantae</taxon>
        <taxon>Chlorophyta</taxon>
        <taxon>Mamiellophyceae</taxon>
        <taxon>Mamiellales</taxon>
        <taxon>Mamiellaceae</taxon>
        <taxon>Micromonas</taxon>
    </lineage>
</organism>
<dbReference type="AlphaFoldDB" id="C1EFG6"/>
<evidence type="ECO:0000256" key="3">
    <source>
        <dbReference type="ARBA" id="ARBA00012533"/>
    </source>
</evidence>
<proteinExistence type="inferred from homology"/>
<dbReference type="SUPFAM" id="SSF53335">
    <property type="entry name" value="S-adenosyl-L-methionine-dependent methyltransferases"/>
    <property type="match status" value="1"/>
</dbReference>
<comment type="similarity">
    <text evidence="9">Belongs to the methyltransferase superfamily. METTL18 family.</text>
</comment>
<dbReference type="OrthoDB" id="1723750at2759"/>
<dbReference type="GO" id="GO:0005737">
    <property type="term" value="C:cytoplasm"/>
    <property type="evidence" value="ECO:0007669"/>
    <property type="project" value="UniProtKB-SubCell"/>
</dbReference>
<dbReference type="EMBL" id="CP001331">
    <property type="protein sequence ID" value="ACO67082.1"/>
    <property type="molecule type" value="Genomic_DNA"/>
</dbReference>
<dbReference type="InterPro" id="IPR029063">
    <property type="entry name" value="SAM-dependent_MTases_sf"/>
</dbReference>
<dbReference type="GO" id="GO:0032259">
    <property type="term" value="P:methylation"/>
    <property type="evidence" value="ECO:0007669"/>
    <property type="project" value="UniProtKB-KW"/>
</dbReference>
<dbReference type="eggNOG" id="KOG2920">
    <property type="taxonomic scope" value="Eukaryota"/>
</dbReference>
<accession>C1EFG6</accession>
<evidence type="ECO:0000256" key="1">
    <source>
        <dbReference type="ARBA" id="ARBA00004123"/>
    </source>
</evidence>
<evidence type="ECO:0000256" key="2">
    <source>
        <dbReference type="ARBA" id="ARBA00004496"/>
    </source>
</evidence>
<dbReference type="InParanoid" id="C1EFG6"/>